<dbReference type="AlphaFoldDB" id="A0A9P4HVK5"/>
<feature type="compositionally biased region" description="Polar residues" evidence="1">
    <location>
        <begin position="142"/>
        <end position="154"/>
    </location>
</feature>
<feature type="compositionally biased region" description="Low complexity" evidence="1">
    <location>
        <begin position="69"/>
        <end position="82"/>
    </location>
</feature>
<evidence type="ECO:0000256" key="1">
    <source>
        <dbReference type="SAM" id="MobiDB-lite"/>
    </source>
</evidence>
<keyword evidence="3" id="KW-1185">Reference proteome</keyword>
<name>A0A9P4HVK5_9PEZI</name>
<feature type="compositionally biased region" description="Gly residues" evidence="1">
    <location>
        <begin position="162"/>
        <end position="181"/>
    </location>
</feature>
<reference evidence="2" key="1">
    <citation type="journal article" date="2020" name="Stud. Mycol.">
        <title>101 Dothideomycetes genomes: a test case for predicting lifestyles and emergence of pathogens.</title>
        <authorList>
            <person name="Haridas S."/>
            <person name="Albert R."/>
            <person name="Binder M."/>
            <person name="Bloem J."/>
            <person name="Labutti K."/>
            <person name="Salamov A."/>
            <person name="Andreopoulos B."/>
            <person name="Baker S."/>
            <person name="Barry K."/>
            <person name="Bills G."/>
            <person name="Bluhm B."/>
            <person name="Cannon C."/>
            <person name="Castanera R."/>
            <person name="Culley D."/>
            <person name="Daum C."/>
            <person name="Ezra D."/>
            <person name="Gonzalez J."/>
            <person name="Henrissat B."/>
            <person name="Kuo A."/>
            <person name="Liang C."/>
            <person name="Lipzen A."/>
            <person name="Lutzoni F."/>
            <person name="Magnuson J."/>
            <person name="Mondo S."/>
            <person name="Nolan M."/>
            <person name="Ohm R."/>
            <person name="Pangilinan J."/>
            <person name="Park H.-J."/>
            <person name="Ramirez L."/>
            <person name="Alfaro M."/>
            <person name="Sun H."/>
            <person name="Tritt A."/>
            <person name="Yoshinaga Y."/>
            <person name="Zwiers L.-H."/>
            <person name="Turgeon B."/>
            <person name="Goodwin S."/>
            <person name="Spatafora J."/>
            <person name="Crous P."/>
            <person name="Grigoriev I."/>
        </authorList>
    </citation>
    <scope>NUCLEOTIDE SEQUENCE</scope>
    <source>
        <strain evidence="2">CBS 121410</strain>
    </source>
</reference>
<proteinExistence type="predicted"/>
<sequence>MPIRWNAEVDQTLFFLILNQMPVTVDYAAISAAWPENKGEKPTPRAISERLHKIKKMAVQNGAGACPSKPGAGPKTPGKKTPQSATKKRKRALPRDEDSDDDDEDVAVKHEFPGFGGESSPSAGRSSGAGKSAVKGNVNGIGKQTPSTGKQTPGTGKAANGIGRGNANGNGNGIGAGGLLDGVGEPSRLSVEGTPASLRSERPSRAATAKPVVKKEQAASEEEDALAGLEEGGDLESDGKTVICAWKSL</sequence>
<protein>
    <submittedName>
        <fullName evidence="2">Uncharacterized protein</fullName>
    </submittedName>
</protein>
<comment type="caution">
    <text evidence="2">The sequence shown here is derived from an EMBL/GenBank/DDBJ whole genome shotgun (WGS) entry which is preliminary data.</text>
</comment>
<dbReference type="Proteomes" id="UP000799776">
    <property type="component" value="Unassembled WGS sequence"/>
</dbReference>
<gene>
    <name evidence="2" type="ORF">K490DRAFT_56647</name>
</gene>
<dbReference type="EMBL" id="ML978719">
    <property type="protein sequence ID" value="KAF2087543.1"/>
    <property type="molecule type" value="Genomic_DNA"/>
</dbReference>
<feature type="compositionally biased region" description="Acidic residues" evidence="1">
    <location>
        <begin position="219"/>
        <end position="236"/>
    </location>
</feature>
<accession>A0A9P4HVK5</accession>
<evidence type="ECO:0000313" key="3">
    <source>
        <dbReference type="Proteomes" id="UP000799776"/>
    </source>
</evidence>
<organism evidence="2 3">
    <name type="scientific">Saccharata proteae CBS 121410</name>
    <dbReference type="NCBI Taxonomy" id="1314787"/>
    <lineage>
        <taxon>Eukaryota</taxon>
        <taxon>Fungi</taxon>
        <taxon>Dikarya</taxon>
        <taxon>Ascomycota</taxon>
        <taxon>Pezizomycotina</taxon>
        <taxon>Dothideomycetes</taxon>
        <taxon>Dothideomycetes incertae sedis</taxon>
        <taxon>Botryosphaeriales</taxon>
        <taxon>Saccharataceae</taxon>
        <taxon>Saccharata</taxon>
    </lineage>
</organism>
<feature type="compositionally biased region" description="Low complexity" evidence="1">
    <location>
        <begin position="118"/>
        <end position="136"/>
    </location>
</feature>
<evidence type="ECO:0000313" key="2">
    <source>
        <dbReference type="EMBL" id="KAF2087543.1"/>
    </source>
</evidence>
<feature type="region of interest" description="Disordered" evidence="1">
    <location>
        <begin position="59"/>
        <end position="237"/>
    </location>
</feature>
<dbReference type="OrthoDB" id="5420368at2759"/>